<dbReference type="OrthoDB" id="9804695at2"/>
<gene>
    <name evidence="2" type="ORF">CR164_06545</name>
</gene>
<dbReference type="Proteomes" id="UP000246278">
    <property type="component" value="Unassembled WGS sequence"/>
</dbReference>
<keyword evidence="3" id="KW-1185">Reference proteome</keyword>
<feature type="domain" description="CoA-binding" evidence="1">
    <location>
        <begin position="6"/>
        <end position="103"/>
    </location>
</feature>
<reference evidence="3" key="1">
    <citation type="submission" date="2017-10" db="EMBL/GenBank/DDBJ databases">
        <authorList>
            <person name="Gaisin V.A."/>
            <person name="Rysina M.S."/>
            <person name="Grouzdev D.S."/>
        </authorList>
    </citation>
    <scope>NUCLEOTIDE SEQUENCE [LARGE SCALE GENOMIC DNA]</scope>
    <source>
        <strain evidence="3">V1</strain>
    </source>
</reference>
<dbReference type="InterPro" id="IPR036291">
    <property type="entry name" value="NAD(P)-bd_dom_sf"/>
</dbReference>
<dbReference type="PANTHER" id="PTHR33303">
    <property type="entry name" value="CYTOPLASMIC PROTEIN-RELATED"/>
    <property type="match status" value="1"/>
</dbReference>
<dbReference type="PANTHER" id="PTHR33303:SF2">
    <property type="entry name" value="COA-BINDING DOMAIN-CONTAINING PROTEIN"/>
    <property type="match status" value="1"/>
</dbReference>
<sequence length="135" mass="15071">MTIREILEVYKHVAVIGVSEKRGKPSRNVTKYLIHAGYTIYPVNPNLNSVFGITCYPSLLEIPAEKRNLIEIVDIFRKSEDVEPIVDQAIEIGAKVIWMQLGITNDAASRKAEQAGLEVIQNRCIAVEHSLLAGR</sequence>
<evidence type="ECO:0000313" key="2">
    <source>
        <dbReference type="EMBL" id="PWW82004.1"/>
    </source>
</evidence>
<dbReference type="EMBL" id="PDNZ01000004">
    <property type="protein sequence ID" value="PWW82004.1"/>
    <property type="molecule type" value="Genomic_DNA"/>
</dbReference>
<evidence type="ECO:0000259" key="1">
    <source>
        <dbReference type="SMART" id="SM00881"/>
    </source>
</evidence>
<dbReference type="RefSeq" id="WP_110023138.1">
    <property type="nucleotide sequence ID" value="NZ_PDNZ01000004.1"/>
</dbReference>
<accession>A0A317T5T0</accession>
<dbReference type="Pfam" id="PF13380">
    <property type="entry name" value="CoA_binding_2"/>
    <property type="match status" value="1"/>
</dbReference>
<protein>
    <submittedName>
        <fullName evidence="2">CoA-binding protein</fullName>
    </submittedName>
</protein>
<proteinExistence type="predicted"/>
<dbReference type="InterPro" id="IPR003781">
    <property type="entry name" value="CoA-bd"/>
</dbReference>
<dbReference type="SUPFAM" id="SSF51735">
    <property type="entry name" value="NAD(P)-binding Rossmann-fold domains"/>
    <property type="match status" value="1"/>
</dbReference>
<dbReference type="Gene3D" id="3.40.50.720">
    <property type="entry name" value="NAD(P)-binding Rossmann-like Domain"/>
    <property type="match status" value="1"/>
</dbReference>
<name>A0A317T5T0_9CHLB</name>
<dbReference type="AlphaFoldDB" id="A0A317T5T0"/>
<dbReference type="SMART" id="SM00881">
    <property type="entry name" value="CoA_binding"/>
    <property type="match status" value="1"/>
</dbReference>
<organism evidence="2 3">
    <name type="scientific">Prosthecochloris marina</name>
    <dbReference type="NCBI Taxonomy" id="2017681"/>
    <lineage>
        <taxon>Bacteria</taxon>
        <taxon>Pseudomonadati</taxon>
        <taxon>Chlorobiota</taxon>
        <taxon>Chlorobiia</taxon>
        <taxon>Chlorobiales</taxon>
        <taxon>Chlorobiaceae</taxon>
        <taxon>Prosthecochloris</taxon>
    </lineage>
</organism>
<comment type="caution">
    <text evidence="2">The sequence shown here is derived from an EMBL/GenBank/DDBJ whole genome shotgun (WGS) entry which is preliminary data.</text>
</comment>
<evidence type="ECO:0000313" key="3">
    <source>
        <dbReference type="Proteomes" id="UP000246278"/>
    </source>
</evidence>